<dbReference type="FunFam" id="3.80.10.10:FF:000380">
    <property type="entry name" value="Putative inactive leucine-rich repeat receptor-like protein kinase"/>
    <property type="match status" value="1"/>
</dbReference>
<evidence type="ECO:0000256" key="5">
    <source>
        <dbReference type="ARBA" id="ARBA00022989"/>
    </source>
</evidence>
<dbReference type="InterPro" id="IPR003591">
    <property type="entry name" value="Leu-rich_rpt_typical-subtyp"/>
</dbReference>
<keyword evidence="9" id="KW-0732">Signal</keyword>
<dbReference type="SUPFAM" id="SSF56112">
    <property type="entry name" value="Protein kinase-like (PK-like)"/>
    <property type="match status" value="1"/>
</dbReference>
<reference evidence="12" key="1">
    <citation type="journal article" date="2020" name="Nat. Genet.">
        <title>Genomic diversifications of five Gossypium allopolyploid species and their impact on cotton improvement.</title>
        <authorList>
            <person name="Chen Z.J."/>
            <person name="Sreedasyam A."/>
            <person name="Ando A."/>
            <person name="Song Q."/>
            <person name="De Santiago L.M."/>
            <person name="Hulse-Kemp A.M."/>
            <person name="Ding M."/>
            <person name="Ye W."/>
            <person name="Kirkbride R.C."/>
            <person name="Jenkins J."/>
            <person name="Plott C."/>
            <person name="Lovell J."/>
            <person name="Lin Y.M."/>
            <person name="Vaughn R."/>
            <person name="Liu B."/>
            <person name="Simpson S."/>
            <person name="Scheffler B.E."/>
            <person name="Wen L."/>
            <person name="Saski C.A."/>
            <person name="Grover C.E."/>
            <person name="Hu G."/>
            <person name="Conover J.L."/>
            <person name="Carlson J.W."/>
            <person name="Shu S."/>
            <person name="Boston L.B."/>
            <person name="Williams M."/>
            <person name="Peterson D.G."/>
            <person name="McGee K."/>
            <person name="Jones D.C."/>
            <person name="Wendel J.F."/>
            <person name="Stelly D.M."/>
            <person name="Grimwood J."/>
            <person name="Schmutz J."/>
        </authorList>
    </citation>
    <scope>NUCLEOTIDE SEQUENCE [LARGE SCALE GENOMIC DNA]</scope>
    <source>
        <strain evidence="12">cv. 3-79</strain>
    </source>
</reference>
<evidence type="ECO:0000256" key="4">
    <source>
        <dbReference type="ARBA" id="ARBA00022737"/>
    </source>
</evidence>
<dbReference type="InterPro" id="IPR001611">
    <property type="entry name" value="Leu-rich_rpt"/>
</dbReference>
<evidence type="ECO:0000256" key="7">
    <source>
        <dbReference type="ARBA" id="ARBA00023180"/>
    </source>
</evidence>
<evidence type="ECO:0000259" key="10">
    <source>
        <dbReference type="PROSITE" id="PS50011"/>
    </source>
</evidence>
<dbReference type="Gene3D" id="3.80.10.10">
    <property type="entry name" value="Ribonuclease Inhibitor"/>
    <property type="match status" value="2"/>
</dbReference>
<evidence type="ECO:0000313" key="11">
    <source>
        <dbReference type="EMBL" id="KAB2084802.1"/>
    </source>
</evidence>
<keyword evidence="5 8" id="KW-1133">Transmembrane helix</keyword>
<comment type="subcellular location">
    <subcellularLocation>
        <location evidence="1">Membrane</location>
        <topology evidence="1">Single-pass membrane protein</topology>
    </subcellularLocation>
</comment>
<dbReference type="InterPro" id="IPR055414">
    <property type="entry name" value="LRR_R13L4/SHOC2-like"/>
</dbReference>
<evidence type="ECO:0000256" key="3">
    <source>
        <dbReference type="ARBA" id="ARBA00022692"/>
    </source>
</evidence>
<dbReference type="FunFam" id="1.10.510.10:FF:000657">
    <property type="entry name" value="Putative inactive leucine-rich repeat receptor-like protein kinase"/>
    <property type="match status" value="1"/>
</dbReference>
<protein>
    <recommendedName>
        <fullName evidence="10">Protein kinase domain-containing protein</fullName>
    </recommendedName>
</protein>
<dbReference type="InterPro" id="IPR011009">
    <property type="entry name" value="Kinase-like_dom_sf"/>
</dbReference>
<dbReference type="GO" id="GO:0004674">
    <property type="term" value="F:protein serine/threonine kinase activity"/>
    <property type="evidence" value="ECO:0007669"/>
    <property type="project" value="UniProtKB-EC"/>
</dbReference>
<keyword evidence="3 8" id="KW-0812">Transmembrane</keyword>
<dbReference type="PANTHER" id="PTHR48056:SF71">
    <property type="entry name" value="LEUCINE-RICH REPEAT PROTEIN KINASE FAMILY PROTEIN"/>
    <property type="match status" value="1"/>
</dbReference>
<evidence type="ECO:0000256" key="8">
    <source>
        <dbReference type="SAM" id="Phobius"/>
    </source>
</evidence>
<evidence type="ECO:0000256" key="1">
    <source>
        <dbReference type="ARBA" id="ARBA00004167"/>
    </source>
</evidence>
<dbReference type="Gene3D" id="3.30.200.20">
    <property type="entry name" value="Phosphorylase Kinase, domain 1"/>
    <property type="match status" value="1"/>
</dbReference>
<feature type="chain" id="PRO_5023822510" description="Protein kinase domain-containing protein" evidence="9">
    <location>
        <begin position="24"/>
        <end position="757"/>
    </location>
</feature>
<dbReference type="PROSITE" id="PS50011">
    <property type="entry name" value="PROTEIN_KINASE_DOM"/>
    <property type="match status" value="1"/>
</dbReference>
<sequence length="757" mass="84354">MGYFYLLVLVLFSRSCFFQTTKGLQAYQAQLFLQIRKHLEYPSQLQILDNYNGSLCDLAATAHIMISCQDNFVTELKIRGDKLANVSGFNGYAIHNKTLSETFSINSLVTTLARLTSLRVLSLVSLGIWGPLPDKIHRLYSLELLDLSSNFMFGCIPPQISRIVKLQTLTLDGNYFNDTILDTLDSLSNLSVLSLRGNHLKGQFPSSICRISSLTDIALCHNKLSGELPDFSSLTRLRVLDVRENQFDSQLPIMPRGLVTALLGKNLFSGEIPAQVGILTHLQHLDLSFNHLSGTPPFALFDLPNISYLNLASNMLSGSLPEQITCGSKLGFVDISSNKLVGKLPFCLDNTSDKRAVKCGGNCLSIEGHQQHQSSYCKEANTRKSGRKIALLIAIVVGSILLLMILAFGVLFLSRRCFQRKTLETHIQQKAKGIHHDFYHYFIVFQGFISEVMKLGTQGSPVSRLFSSEELEEAPNNFDSSMFMGESPAGKLYKGRLENGTYVAVRSLNLLKRYSIQNLKVRLDFFSKLHHPHLVSLLGHCIDGGVQDDPFANKVFLVYEYVPNGNYRMHLSESCPEKILKWSDRLAILIDVAKAVHFLHTGVIPGVYNNRLKTNNILLDEHRIAKLCDYGMSIILEDNEKLEAKGGGLKSSQRQTLEDDVYNFGFILLESLVGPIVSGKGETFLLNEMDGRKRIVDPAVLMTSSQESLSIIVSITRKCTCPEPSSRPSFEDVLWNLQYAAQVQATADADQKSDSTS</sequence>
<dbReference type="PANTHER" id="PTHR48056">
    <property type="entry name" value="LRR RECEPTOR-LIKE SERINE/THREONINE-PROTEIN KINASE-RELATED"/>
    <property type="match status" value="1"/>
</dbReference>
<evidence type="ECO:0000256" key="9">
    <source>
        <dbReference type="SAM" id="SignalP"/>
    </source>
</evidence>
<keyword evidence="7" id="KW-0325">Glycoprotein</keyword>
<dbReference type="FunFam" id="3.80.10.10:FF:000155">
    <property type="entry name" value="Putative inactive leucine-rich repeat receptor-like protein kinase"/>
    <property type="match status" value="1"/>
</dbReference>
<dbReference type="GO" id="GO:0033612">
    <property type="term" value="F:receptor serine/threonine kinase binding"/>
    <property type="evidence" value="ECO:0007669"/>
    <property type="project" value="TreeGrafter"/>
</dbReference>
<keyword evidence="12" id="KW-1185">Reference proteome</keyword>
<dbReference type="OrthoDB" id="676979at2759"/>
<feature type="domain" description="Protein kinase" evidence="10">
    <location>
        <begin position="478"/>
        <end position="740"/>
    </location>
</feature>
<dbReference type="InterPro" id="IPR032675">
    <property type="entry name" value="LRR_dom_sf"/>
</dbReference>
<dbReference type="InterPro" id="IPR050647">
    <property type="entry name" value="Plant_LRR-RLKs"/>
</dbReference>
<dbReference type="SMART" id="SM00369">
    <property type="entry name" value="LRR_TYP"/>
    <property type="match status" value="5"/>
</dbReference>
<evidence type="ECO:0000256" key="6">
    <source>
        <dbReference type="ARBA" id="ARBA00023136"/>
    </source>
</evidence>
<gene>
    <name evidence="11" type="ORF">ES319_A05G358200v1</name>
</gene>
<name>A0A5J5VYM0_GOSBA</name>
<dbReference type="PROSITE" id="PS51450">
    <property type="entry name" value="LRR"/>
    <property type="match status" value="1"/>
</dbReference>
<keyword evidence="4" id="KW-0677">Repeat</keyword>
<feature type="signal peptide" evidence="9">
    <location>
        <begin position="1"/>
        <end position="23"/>
    </location>
</feature>
<dbReference type="GO" id="GO:0005524">
    <property type="term" value="F:ATP binding"/>
    <property type="evidence" value="ECO:0007669"/>
    <property type="project" value="InterPro"/>
</dbReference>
<dbReference type="InterPro" id="IPR000719">
    <property type="entry name" value="Prot_kinase_dom"/>
</dbReference>
<dbReference type="Pfam" id="PF23598">
    <property type="entry name" value="LRR_14"/>
    <property type="match status" value="1"/>
</dbReference>
<dbReference type="SUPFAM" id="SSF52058">
    <property type="entry name" value="L domain-like"/>
    <property type="match status" value="1"/>
</dbReference>
<feature type="transmembrane region" description="Helical" evidence="8">
    <location>
        <begin position="389"/>
        <end position="413"/>
    </location>
</feature>
<keyword evidence="2" id="KW-0433">Leucine-rich repeat</keyword>
<dbReference type="Proteomes" id="UP000327439">
    <property type="component" value="Chromosome A05"/>
</dbReference>
<dbReference type="GO" id="GO:0016020">
    <property type="term" value="C:membrane"/>
    <property type="evidence" value="ECO:0007669"/>
    <property type="project" value="UniProtKB-SubCell"/>
</dbReference>
<dbReference type="EMBL" id="CM018206">
    <property type="protein sequence ID" value="KAB2084802.1"/>
    <property type="molecule type" value="Genomic_DNA"/>
</dbReference>
<accession>A0A5J5VYM0</accession>
<dbReference type="InterPro" id="IPR001245">
    <property type="entry name" value="Ser-Thr/Tyr_kinase_cat_dom"/>
</dbReference>
<dbReference type="Gene3D" id="1.10.510.10">
    <property type="entry name" value="Transferase(Phosphotransferase) domain 1"/>
    <property type="match status" value="1"/>
</dbReference>
<keyword evidence="6 8" id="KW-0472">Membrane</keyword>
<organism evidence="11 12">
    <name type="scientific">Gossypium barbadense</name>
    <name type="common">Sea Island cotton</name>
    <name type="synonym">Hibiscus barbadensis</name>
    <dbReference type="NCBI Taxonomy" id="3634"/>
    <lineage>
        <taxon>Eukaryota</taxon>
        <taxon>Viridiplantae</taxon>
        <taxon>Streptophyta</taxon>
        <taxon>Embryophyta</taxon>
        <taxon>Tracheophyta</taxon>
        <taxon>Spermatophyta</taxon>
        <taxon>Magnoliopsida</taxon>
        <taxon>eudicotyledons</taxon>
        <taxon>Gunneridae</taxon>
        <taxon>Pentapetalae</taxon>
        <taxon>rosids</taxon>
        <taxon>malvids</taxon>
        <taxon>Malvales</taxon>
        <taxon>Malvaceae</taxon>
        <taxon>Malvoideae</taxon>
        <taxon>Gossypium</taxon>
    </lineage>
</organism>
<evidence type="ECO:0000256" key="2">
    <source>
        <dbReference type="ARBA" id="ARBA00022614"/>
    </source>
</evidence>
<evidence type="ECO:0000313" key="12">
    <source>
        <dbReference type="Proteomes" id="UP000327439"/>
    </source>
</evidence>
<dbReference type="AlphaFoldDB" id="A0A5J5VYM0"/>
<dbReference type="Pfam" id="PF07714">
    <property type="entry name" value="PK_Tyr_Ser-Thr"/>
    <property type="match status" value="1"/>
</dbReference>
<proteinExistence type="predicted"/>